<organism evidence="2 3">
    <name type="scientific">Plasmodium vivax Mauritania I</name>
    <dbReference type="NCBI Taxonomy" id="1035515"/>
    <lineage>
        <taxon>Eukaryota</taxon>
        <taxon>Sar</taxon>
        <taxon>Alveolata</taxon>
        <taxon>Apicomplexa</taxon>
        <taxon>Aconoidasida</taxon>
        <taxon>Haemosporida</taxon>
        <taxon>Plasmodiidae</taxon>
        <taxon>Plasmodium</taxon>
        <taxon>Plasmodium (Plasmodium)</taxon>
    </lineage>
</organism>
<evidence type="ECO:0008006" key="4">
    <source>
        <dbReference type="Google" id="ProtNLM"/>
    </source>
</evidence>
<evidence type="ECO:0000256" key="1">
    <source>
        <dbReference type="SAM" id="Phobius"/>
    </source>
</evidence>
<dbReference type="EMBL" id="KQ235090">
    <property type="protein sequence ID" value="KMZ91096.1"/>
    <property type="molecule type" value="Genomic_DNA"/>
</dbReference>
<dbReference type="InterPro" id="IPR008780">
    <property type="entry name" value="Plasmodium_Vir"/>
</dbReference>
<evidence type="ECO:0000313" key="2">
    <source>
        <dbReference type="EMBL" id="KMZ91096.1"/>
    </source>
</evidence>
<keyword evidence="1" id="KW-1133">Transmembrane helix</keyword>
<dbReference type="OrthoDB" id="10275385at2759"/>
<name>A0A0J9T7Y0_PLAVI</name>
<evidence type="ECO:0000313" key="3">
    <source>
        <dbReference type="Proteomes" id="UP000053776"/>
    </source>
</evidence>
<keyword evidence="1" id="KW-0472">Membrane</keyword>
<sequence length="259" mass="30544">MLISNIYKINQSEQISHKFYSRLDKDENISILKTLRSAGSIKSLVSNNEIIHTLAKLARNINLIISEYPENHEKRCREVNHWLNEKIKTLESNKRGSDLNTFGTSVINDVNHNYKGKTTIVCIRENQPYKTDHAEIMKELDDYCEIRDNNGRNVLKNINECLNYNNYIKSKKEYFTSQINEKCNTHNCKRSDYKIDDYCTLDKMDDTFREINCDVLYKKAQIQETVPTIKERSPLEIGFFIIVSFILFYLFILFLEKVK</sequence>
<keyword evidence="1" id="KW-0812">Transmembrane</keyword>
<feature type="transmembrane region" description="Helical" evidence="1">
    <location>
        <begin position="237"/>
        <end position="255"/>
    </location>
</feature>
<proteinExistence type="predicted"/>
<dbReference type="Pfam" id="PF05795">
    <property type="entry name" value="Plasmodium_Vir"/>
    <property type="match status" value="1"/>
</dbReference>
<gene>
    <name evidence="2" type="ORF">PVMG_04868</name>
</gene>
<dbReference type="Proteomes" id="UP000053776">
    <property type="component" value="Unassembled WGS sequence"/>
</dbReference>
<dbReference type="AlphaFoldDB" id="A0A0J9T7Y0"/>
<accession>A0A0J9T7Y0</accession>
<reference evidence="2 3" key="1">
    <citation type="submission" date="2011-08" db="EMBL/GenBank/DDBJ databases">
        <title>The Genome Sequence of Plasmodium vivax Mauritania I.</title>
        <authorList>
            <consortium name="The Broad Institute Genome Sequencing Platform"/>
            <consortium name="The Broad Institute Genome Sequencing Center for Infectious Disease"/>
            <person name="Neafsey D."/>
            <person name="Carlton J."/>
            <person name="Barnwell J."/>
            <person name="Collins W."/>
            <person name="Escalante A."/>
            <person name="Mullikin J."/>
            <person name="Saul A."/>
            <person name="Guigo R."/>
            <person name="Camara F."/>
            <person name="Young S.K."/>
            <person name="Zeng Q."/>
            <person name="Gargeya S."/>
            <person name="Fitzgerald M."/>
            <person name="Haas B."/>
            <person name="Abouelleil A."/>
            <person name="Alvarado L."/>
            <person name="Arachchi H.M."/>
            <person name="Berlin A."/>
            <person name="Brown A."/>
            <person name="Chapman S.B."/>
            <person name="Chen Z."/>
            <person name="Dunbar C."/>
            <person name="Freedman E."/>
            <person name="Gearin G."/>
            <person name="Gellesch M."/>
            <person name="Goldberg J."/>
            <person name="Griggs A."/>
            <person name="Gujja S."/>
            <person name="Heiman D."/>
            <person name="Howarth C."/>
            <person name="Larson L."/>
            <person name="Lui A."/>
            <person name="MacDonald P.J.P."/>
            <person name="Montmayeur A."/>
            <person name="Murphy C."/>
            <person name="Neiman D."/>
            <person name="Pearson M."/>
            <person name="Priest M."/>
            <person name="Roberts A."/>
            <person name="Saif S."/>
            <person name="Shea T."/>
            <person name="Shenoy N."/>
            <person name="Sisk P."/>
            <person name="Stolte C."/>
            <person name="Sykes S."/>
            <person name="Wortman J."/>
            <person name="Nusbaum C."/>
            <person name="Birren B."/>
        </authorList>
    </citation>
    <scope>NUCLEOTIDE SEQUENCE [LARGE SCALE GENOMIC DNA]</scope>
    <source>
        <strain evidence="2 3">Mauritania I</strain>
    </source>
</reference>
<protein>
    <recommendedName>
        <fullName evidence="4">VIR protein</fullName>
    </recommendedName>
</protein>